<name>A0A9P4XSP4_CRYP1</name>
<evidence type="ECO:0000313" key="8">
    <source>
        <dbReference type="EMBL" id="KAF3760259.1"/>
    </source>
</evidence>
<dbReference type="Pfam" id="PF20684">
    <property type="entry name" value="Fung_rhodopsin"/>
    <property type="match status" value="1"/>
</dbReference>
<dbReference type="PANTHER" id="PTHR33048:SF47">
    <property type="entry name" value="INTEGRAL MEMBRANE PROTEIN-RELATED"/>
    <property type="match status" value="1"/>
</dbReference>
<dbReference type="AlphaFoldDB" id="A0A9P4XSP4"/>
<keyword evidence="4 6" id="KW-0472">Membrane</keyword>
<dbReference type="InterPro" id="IPR052337">
    <property type="entry name" value="SAT4-like"/>
</dbReference>
<dbReference type="PANTHER" id="PTHR33048">
    <property type="entry name" value="PTH11-LIKE INTEGRAL MEMBRANE PROTEIN (AFU_ORTHOLOGUE AFUA_5G11245)"/>
    <property type="match status" value="1"/>
</dbReference>
<evidence type="ECO:0000256" key="2">
    <source>
        <dbReference type="ARBA" id="ARBA00022692"/>
    </source>
</evidence>
<dbReference type="GeneID" id="63832988"/>
<dbReference type="OrthoDB" id="5329176at2759"/>
<dbReference type="RefSeq" id="XP_040771238.1">
    <property type="nucleotide sequence ID" value="XM_040915859.1"/>
</dbReference>
<proteinExistence type="inferred from homology"/>
<comment type="subcellular location">
    <subcellularLocation>
        <location evidence="1">Membrane</location>
        <topology evidence="1">Multi-pass membrane protein</topology>
    </subcellularLocation>
</comment>
<keyword evidence="2 6" id="KW-0812">Transmembrane</keyword>
<gene>
    <name evidence="8" type="ORF">M406DRAFT_231142</name>
</gene>
<dbReference type="InterPro" id="IPR049326">
    <property type="entry name" value="Rhodopsin_dom_fungi"/>
</dbReference>
<protein>
    <recommendedName>
        <fullName evidence="7">Rhodopsin domain-containing protein</fullName>
    </recommendedName>
</protein>
<feature type="transmembrane region" description="Helical" evidence="6">
    <location>
        <begin position="206"/>
        <end position="224"/>
    </location>
</feature>
<evidence type="ECO:0000256" key="1">
    <source>
        <dbReference type="ARBA" id="ARBA00004141"/>
    </source>
</evidence>
<dbReference type="EMBL" id="MU032353">
    <property type="protein sequence ID" value="KAF3760259.1"/>
    <property type="molecule type" value="Genomic_DNA"/>
</dbReference>
<organism evidence="8 9">
    <name type="scientific">Cryphonectria parasitica (strain ATCC 38755 / EP155)</name>
    <dbReference type="NCBI Taxonomy" id="660469"/>
    <lineage>
        <taxon>Eukaryota</taxon>
        <taxon>Fungi</taxon>
        <taxon>Dikarya</taxon>
        <taxon>Ascomycota</taxon>
        <taxon>Pezizomycotina</taxon>
        <taxon>Sordariomycetes</taxon>
        <taxon>Sordariomycetidae</taxon>
        <taxon>Diaporthales</taxon>
        <taxon>Cryphonectriaceae</taxon>
        <taxon>Cryphonectria-Endothia species complex</taxon>
        <taxon>Cryphonectria</taxon>
    </lineage>
</organism>
<feature type="transmembrane region" description="Helical" evidence="6">
    <location>
        <begin position="49"/>
        <end position="72"/>
    </location>
</feature>
<keyword evidence="9" id="KW-1185">Reference proteome</keyword>
<reference evidence="8" key="1">
    <citation type="journal article" date="2020" name="Phytopathology">
        <title>Genome sequence of the chestnut blight fungus Cryphonectria parasitica EP155: A fundamental resource for an archetypical invasive plant pathogen.</title>
        <authorList>
            <person name="Crouch J.A."/>
            <person name="Dawe A."/>
            <person name="Aerts A."/>
            <person name="Barry K."/>
            <person name="Churchill A.C.L."/>
            <person name="Grimwood J."/>
            <person name="Hillman B."/>
            <person name="Milgroom M.G."/>
            <person name="Pangilinan J."/>
            <person name="Smith M."/>
            <person name="Salamov A."/>
            <person name="Schmutz J."/>
            <person name="Yadav J."/>
            <person name="Grigoriev I.V."/>
            <person name="Nuss D."/>
        </authorList>
    </citation>
    <scope>NUCLEOTIDE SEQUENCE</scope>
    <source>
        <strain evidence="8">EP155</strain>
    </source>
</reference>
<feature type="domain" description="Rhodopsin" evidence="7">
    <location>
        <begin position="33"/>
        <end position="266"/>
    </location>
</feature>
<feature type="non-terminal residue" evidence="8">
    <location>
        <position position="269"/>
    </location>
</feature>
<feature type="non-terminal residue" evidence="8">
    <location>
        <position position="1"/>
    </location>
</feature>
<feature type="transmembrane region" description="Helical" evidence="6">
    <location>
        <begin position="127"/>
        <end position="152"/>
    </location>
</feature>
<feature type="transmembrane region" description="Helical" evidence="6">
    <location>
        <begin position="92"/>
        <end position="115"/>
    </location>
</feature>
<dbReference type="GO" id="GO:0016020">
    <property type="term" value="C:membrane"/>
    <property type="evidence" value="ECO:0007669"/>
    <property type="project" value="UniProtKB-SubCell"/>
</dbReference>
<feature type="transmembrane region" description="Helical" evidence="6">
    <location>
        <begin position="244"/>
        <end position="267"/>
    </location>
</feature>
<dbReference type="Proteomes" id="UP000803844">
    <property type="component" value="Unassembled WGS sequence"/>
</dbReference>
<evidence type="ECO:0000256" key="6">
    <source>
        <dbReference type="SAM" id="Phobius"/>
    </source>
</evidence>
<evidence type="ECO:0000256" key="3">
    <source>
        <dbReference type="ARBA" id="ARBA00022989"/>
    </source>
</evidence>
<sequence length="269" mass="29526">PAPEGIDLSANHTVSSIAAVTILTVSGVGAVILRFVARRRMPGGLAIDDYLLLASLIICLGTLVCAILSLHYGAGHHVWALSEAELISILKITWADTEIYATCVALTKFSILFFYERLFGRGFATRFCMVLAILFWLANTIILLVGCRPISYFWDRYNSAASVQGHCISFDYFMWMGISDTIIDALVLLLPIHNVYKINISAKKKIGICGIFILGLFVCIAGALRGKILSLLSVSDFTWVTACSLMYTCVEPMVGIICACLPTYAIFFR</sequence>
<comment type="similarity">
    <text evidence="5">Belongs to the SAT4 family.</text>
</comment>
<evidence type="ECO:0000256" key="4">
    <source>
        <dbReference type="ARBA" id="ARBA00023136"/>
    </source>
</evidence>
<evidence type="ECO:0000259" key="7">
    <source>
        <dbReference type="Pfam" id="PF20684"/>
    </source>
</evidence>
<feature type="transmembrane region" description="Helical" evidence="6">
    <location>
        <begin position="17"/>
        <end position="37"/>
    </location>
</feature>
<evidence type="ECO:0000313" key="9">
    <source>
        <dbReference type="Proteomes" id="UP000803844"/>
    </source>
</evidence>
<comment type="caution">
    <text evidence="8">The sequence shown here is derived from an EMBL/GenBank/DDBJ whole genome shotgun (WGS) entry which is preliminary data.</text>
</comment>
<keyword evidence="3 6" id="KW-1133">Transmembrane helix</keyword>
<feature type="transmembrane region" description="Helical" evidence="6">
    <location>
        <begin position="172"/>
        <end position="194"/>
    </location>
</feature>
<evidence type="ECO:0000256" key="5">
    <source>
        <dbReference type="ARBA" id="ARBA00038359"/>
    </source>
</evidence>
<accession>A0A9P4XSP4</accession>